<name>A0A7T7M9X1_9ACTO</name>
<feature type="domain" description="DUF4032" evidence="1">
    <location>
        <begin position="231"/>
        <end position="395"/>
    </location>
</feature>
<protein>
    <submittedName>
        <fullName evidence="2">DUF4032 domain-containing protein</fullName>
    </submittedName>
</protein>
<reference evidence="2 3" key="1">
    <citation type="submission" date="2020-12" db="EMBL/GenBank/DDBJ databases">
        <authorList>
            <person name="Zhou J."/>
        </authorList>
    </citation>
    <scope>NUCLEOTIDE SEQUENCE [LARGE SCALE GENOMIC DNA]</scope>
    <source>
        <strain evidence="2 3">CCUG 61299</strain>
    </source>
</reference>
<evidence type="ECO:0000313" key="2">
    <source>
        <dbReference type="EMBL" id="QQM67523.1"/>
    </source>
</evidence>
<dbReference type="InterPro" id="IPR011009">
    <property type="entry name" value="Kinase-like_dom_sf"/>
</dbReference>
<dbReference type="Pfam" id="PF06293">
    <property type="entry name" value="Kdo"/>
    <property type="match status" value="1"/>
</dbReference>
<dbReference type="AlphaFoldDB" id="A0A7T7M9X1"/>
<evidence type="ECO:0000313" key="3">
    <source>
        <dbReference type="Proteomes" id="UP000595895"/>
    </source>
</evidence>
<dbReference type="Pfam" id="PF13224">
    <property type="entry name" value="DUF4032"/>
    <property type="match status" value="1"/>
</dbReference>
<accession>A0A7T7M9X1</accession>
<keyword evidence="3" id="KW-1185">Reference proteome</keyword>
<evidence type="ECO:0000259" key="1">
    <source>
        <dbReference type="Pfam" id="PF13224"/>
    </source>
</evidence>
<dbReference type="SUPFAM" id="SSF56112">
    <property type="entry name" value="Protein kinase-like (PK-like)"/>
    <property type="match status" value="1"/>
</dbReference>
<dbReference type="RefSeq" id="WP_200276185.1">
    <property type="nucleotide sequence ID" value="NZ_CP066802.1"/>
</dbReference>
<organism evidence="2 3">
    <name type="scientific">Actinomyces weissii</name>
    <dbReference type="NCBI Taxonomy" id="675090"/>
    <lineage>
        <taxon>Bacteria</taxon>
        <taxon>Bacillati</taxon>
        <taxon>Actinomycetota</taxon>
        <taxon>Actinomycetes</taxon>
        <taxon>Actinomycetales</taxon>
        <taxon>Actinomycetaceae</taxon>
        <taxon>Actinomyces</taxon>
    </lineage>
</organism>
<dbReference type="InterPro" id="IPR025111">
    <property type="entry name" value="DUF4032"/>
</dbReference>
<dbReference type="Proteomes" id="UP000595895">
    <property type="component" value="Chromosome"/>
</dbReference>
<dbReference type="EMBL" id="CP066802">
    <property type="protein sequence ID" value="QQM67523.1"/>
    <property type="molecule type" value="Genomic_DNA"/>
</dbReference>
<proteinExistence type="predicted"/>
<sequence length="459" mass="51847">MPKALKITAAKVDPALLDLPWDIPLEDWPAEVLAALPRGLSRHVVRFAKLSGRVIAVKEIGEHVAHREYEMLRDLVRLGAPCVTPTAVITGRHDAQGEELNSVLVTEHLAYSLPYRALFSQYMRPETATRLIDALAVLLVRLHLLGFYWGDVSLSNTLFRRDAGAFAAYLVDAETGELYTDGLTEGKRLYDIDVARTNIIGELMDLQAGALLEQSVDTIGVGDRIVTRYTELWEVLTAKESFSMGERWRVASRIEKLNELGYDVGELDISTTTADGDTRISIQPKVVDAGHYHRQVMRLTGLDVQERQGQRMLNDLNAYRALTGRNHDPLELVAHAWLADVFEPTIAAVPAELRRKLEPAEIFHEVLEHRWYMSERACYDVPMQEAVEDYVRSVLPQHWDEQSYLSLGDAQEMEEIFAPEPEEELLEDDAEFAARDQESLSEYDQNPMGFTAGLRFKGE</sequence>
<gene>
    <name evidence="2" type="ORF">JG540_01040</name>
</gene>
<dbReference type="KEGG" id="awe:JG540_01040"/>